<keyword evidence="2" id="KW-1185">Reference proteome</keyword>
<evidence type="ECO:0000313" key="2">
    <source>
        <dbReference type="Proteomes" id="UP001159427"/>
    </source>
</evidence>
<dbReference type="EMBL" id="CALNXI010002123">
    <property type="protein sequence ID" value="CAH3183312.1"/>
    <property type="molecule type" value="Genomic_DNA"/>
</dbReference>
<sequence length="111" mass="12657">MFVGEEFAFAEKLRHREQVHSSYGFQSSRTQLQFSLVSPSNSHEWVCKQVSKFSHRASNPELAVLVYEGKFGKNGFGYHIILNVRFDEACYNALVPFITWGCTYSFHAAGV</sequence>
<protein>
    <submittedName>
        <fullName evidence="1">Uncharacterized protein</fullName>
    </submittedName>
</protein>
<comment type="caution">
    <text evidence="1">The sequence shown here is derived from an EMBL/GenBank/DDBJ whole genome shotgun (WGS) entry which is preliminary data.</text>
</comment>
<reference evidence="1 2" key="1">
    <citation type="submission" date="2022-05" db="EMBL/GenBank/DDBJ databases">
        <authorList>
            <consortium name="Genoscope - CEA"/>
            <person name="William W."/>
        </authorList>
    </citation>
    <scope>NUCLEOTIDE SEQUENCE [LARGE SCALE GENOMIC DNA]</scope>
</reference>
<dbReference type="Proteomes" id="UP001159427">
    <property type="component" value="Unassembled WGS sequence"/>
</dbReference>
<name>A0ABN8RVG3_9CNID</name>
<proteinExistence type="predicted"/>
<organism evidence="1 2">
    <name type="scientific">Porites evermanni</name>
    <dbReference type="NCBI Taxonomy" id="104178"/>
    <lineage>
        <taxon>Eukaryota</taxon>
        <taxon>Metazoa</taxon>
        <taxon>Cnidaria</taxon>
        <taxon>Anthozoa</taxon>
        <taxon>Hexacorallia</taxon>
        <taxon>Scleractinia</taxon>
        <taxon>Fungiina</taxon>
        <taxon>Poritidae</taxon>
        <taxon>Porites</taxon>
    </lineage>
</organism>
<evidence type="ECO:0000313" key="1">
    <source>
        <dbReference type="EMBL" id="CAH3183312.1"/>
    </source>
</evidence>
<accession>A0ABN8RVG3</accession>
<gene>
    <name evidence="1" type="ORF">PEVE_00014798</name>
</gene>